<keyword evidence="1" id="KW-0472">Membrane</keyword>
<name>A0A2H0YMM4_9BACT</name>
<keyword evidence="1" id="KW-1133">Transmembrane helix</keyword>
<organism evidence="3 4">
    <name type="scientific">Candidatus Nealsonbacteria bacterium CG08_land_8_20_14_0_20_38_20</name>
    <dbReference type="NCBI Taxonomy" id="1974705"/>
    <lineage>
        <taxon>Bacteria</taxon>
        <taxon>Candidatus Nealsoniibacteriota</taxon>
    </lineage>
</organism>
<evidence type="ECO:0000256" key="1">
    <source>
        <dbReference type="SAM" id="Phobius"/>
    </source>
</evidence>
<dbReference type="Proteomes" id="UP000230088">
    <property type="component" value="Unassembled WGS sequence"/>
</dbReference>
<feature type="transmembrane region" description="Helical" evidence="1">
    <location>
        <begin position="33"/>
        <end position="54"/>
    </location>
</feature>
<protein>
    <recommendedName>
        <fullName evidence="2">DUF5652 domain-containing protein</fullName>
    </recommendedName>
</protein>
<sequence length="69" mass="8193">MLIENSWVILPLILWVLPWKAAALWKAVKNNHKGWFIALLLLNTLAILEIIYILHFGIQKYEMKTCFHF</sequence>
<evidence type="ECO:0000313" key="3">
    <source>
        <dbReference type="EMBL" id="PIS39738.1"/>
    </source>
</evidence>
<keyword evidence="1" id="KW-0812">Transmembrane</keyword>
<comment type="caution">
    <text evidence="3">The sequence shown here is derived from an EMBL/GenBank/DDBJ whole genome shotgun (WGS) entry which is preliminary data.</text>
</comment>
<proteinExistence type="predicted"/>
<dbReference type="Pfam" id="PF18893">
    <property type="entry name" value="DUF5652"/>
    <property type="match status" value="1"/>
</dbReference>
<dbReference type="AlphaFoldDB" id="A0A2H0YMM4"/>
<evidence type="ECO:0000259" key="2">
    <source>
        <dbReference type="Pfam" id="PF18893"/>
    </source>
</evidence>
<dbReference type="EMBL" id="PEYD01000006">
    <property type="protein sequence ID" value="PIS39738.1"/>
    <property type="molecule type" value="Genomic_DNA"/>
</dbReference>
<evidence type="ECO:0000313" key="4">
    <source>
        <dbReference type="Proteomes" id="UP000230088"/>
    </source>
</evidence>
<accession>A0A2H0YMM4</accession>
<dbReference type="InterPro" id="IPR043712">
    <property type="entry name" value="DUF5652"/>
</dbReference>
<feature type="domain" description="DUF5652" evidence="2">
    <location>
        <begin position="5"/>
        <end position="58"/>
    </location>
</feature>
<reference evidence="4" key="1">
    <citation type="submission" date="2017-09" db="EMBL/GenBank/DDBJ databases">
        <title>Depth-based differentiation of microbial function through sediment-hosted aquifers and enrichment of novel symbionts in the deep terrestrial subsurface.</title>
        <authorList>
            <person name="Probst A.J."/>
            <person name="Ladd B."/>
            <person name="Jarett J.K."/>
            <person name="Geller-Mcgrath D.E."/>
            <person name="Sieber C.M.K."/>
            <person name="Emerson J.B."/>
            <person name="Anantharaman K."/>
            <person name="Thomas B.C."/>
            <person name="Malmstrom R."/>
            <person name="Stieglmeier M."/>
            <person name="Klingl A."/>
            <person name="Woyke T."/>
            <person name="Ryan C.M."/>
            <person name="Banfield J.F."/>
        </authorList>
    </citation>
    <scope>NUCLEOTIDE SEQUENCE [LARGE SCALE GENOMIC DNA]</scope>
</reference>
<gene>
    <name evidence="3" type="ORF">COT33_00450</name>
</gene>